<dbReference type="CDD" id="cd00609">
    <property type="entry name" value="AAT_like"/>
    <property type="match status" value="1"/>
</dbReference>
<dbReference type="Gene3D" id="3.90.1150.10">
    <property type="entry name" value="Aspartate Aminotransferase, domain 1"/>
    <property type="match status" value="1"/>
</dbReference>
<dbReference type="NCBIfam" id="NF002878">
    <property type="entry name" value="PRK03321.1"/>
    <property type="match status" value="1"/>
</dbReference>
<evidence type="ECO:0000256" key="2">
    <source>
        <dbReference type="ARBA" id="ARBA00011738"/>
    </source>
</evidence>
<evidence type="ECO:0000313" key="8">
    <source>
        <dbReference type="EMBL" id="ATH95975.1"/>
    </source>
</evidence>
<organism evidence="8 9">
    <name type="scientific">Dermabacter jinjuensis</name>
    <dbReference type="NCBI Taxonomy" id="1667168"/>
    <lineage>
        <taxon>Bacteria</taxon>
        <taxon>Bacillati</taxon>
        <taxon>Actinomycetota</taxon>
        <taxon>Actinomycetes</taxon>
        <taxon>Micrococcales</taxon>
        <taxon>Dermabacteraceae</taxon>
        <taxon>Dermabacter</taxon>
    </lineage>
</organism>
<dbReference type="InterPro" id="IPR005861">
    <property type="entry name" value="HisP_aminotrans"/>
</dbReference>
<comment type="pathway">
    <text evidence="6">Amino-acid biosynthesis; L-histidine biosynthesis; L-histidine from 5-phospho-alpha-D-ribose 1-diphosphate: step 7/9.</text>
</comment>
<name>A0ABM6PLA3_9MICO</name>
<dbReference type="EC" id="2.6.1.9" evidence="6"/>
<dbReference type="InterPro" id="IPR050106">
    <property type="entry name" value="HistidinolP_aminotransfase"/>
</dbReference>
<keyword evidence="6" id="KW-0028">Amino-acid biosynthesis</keyword>
<dbReference type="EMBL" id="CP023482">
    <property type="protein sequence ID" value="ATH95975.1"/>
    <property type="molecule type" value="Genomic_DNA"/>
</dbReference>
<dbReference type="Proteomes" id="UP000815698">
    <property type="component" value="Chromosome"/>
</dbReference>
<protein>
    <recommendedName>
        <fullName evidence="6">Histidinol-phosphate aminotransferase</fullName>
        <ecNumber evidence="6">2.6.1.9</ecNumber>
    </recommendedName>
    <alternativeName>
        <fullName evidence="6">Imidazole acetol-phosphate transaminase</fullName>
    </alternativeName>
</protein>
<keyword evidence="6" id="KW-0368">Histidine biosynthesis</keyword>
<accession>A0ABM6PLA3</accession>
<keyword evidence="4 6" id="KW-0808">Transferase</keyword>
<comment type="catalytic activity">
    <reaction evidence="6">
        <text>L-histidinol phosphate + 2-oxoglutarate = 3-(imidazol-4-yl)-2-oxopropyl phosphate + L-glutamate</text>
        <dbReference type="Rhea" id="RHEA:23744"/>
        <dbReference type="ChEBI" id="CHEBI:16810"/>
        <dbReference type="ChEBI" id="CHEBI:29985"/>
        <dbReference type="ChEBI" id="CHEBI:57766"/>
        <dbReference type="ChEBI" id="CHEBI:57980"/>
        <dbReference type="EC" id="2.6.1.9"/>
    </reaction>
</comment>
<feature type="modified residue" description="N6-(pyridoxal phosphate)lysine" evidence="6">
    <location>
        <position position="229"/>
    </location>
</feature>
<dbReference type="InterPro" id="IPR015422">
    <property type="entry name" value="PyrdxlP-dep_Trfase_small"/>
</dbReference>
<dbReference type="InterPro" id="IPR015421">
    <property type="entry name" value="PyrdxlP-dep_Trfase_major"/>
</dbReference>
<dbReference type="Pfam" id="PF00155">
    <property type="entry name" value="Aminotran_1_2"/>
    <property type="match status" value="1"/>
</dbReference>
<dbReference type="Gene3D" id="3.40.640.10">
    <property type="entry name" value="Type I PLP-dependent aspartate aminotransferase-like (Major domain)"/>
    <property type="match status" value="1"/>
</dbReference>
<dbReference type="PANTHER" id="PTHR43643">
    <property type="entry name" value="HISTIDINOL-PHOSPHATE AMINOTRANSFERASE 2"/>
    <property type="match status" value="1"/>
</dbReference>
<feature type="domain" description="Aminotransferase class I/classII large" evidence="7">
    <location>
        <begin position="38"/>
        <end position="353"/>
    </location>
</feature>
<gene>
    <name evidence="6 8" type="primary">hisC</name>
    <name evidence="8" type="ORF">COP05_01850</name>
</gene>
<evidence type="ECO:0000259" key="7">
    <source>
        <dbReference type="Pfam" id="PF00155"/>
    </source>
</evidence>
<evidence type="ECO:0000256" key="5">
    <source>
        <dbReference type="ARBA" id="ARBA00022898"/>
    </source>
</evidence>
<sequence length="377" mass="40487">MSAPGTYHSCMAESIHVRATLESIPSYVPGKPAPADAFKVSSNESPFAPLAQIREALERELAGLNRYPDMSATRLREALAALHGVAPAQIHVSTGASAVLGDLVRALADQGDEVVFPWRSFEAYPILVQSHGAKAVPVPLNARYEHDLEAMASCVTSRTRLILLCSPNNPTGTVLGTAELEAFLESVPDTVTVALDEAYIEFADPDVRADSASLFERFANLVRVRTFSKVHGIAGLRLGYAIAHPRLADALNKVAIPFGASSLAQVAACAALEEPACSELERRVSWIRAERARVESALAGLERGCAYVPSHGNFVYLPLGQRTGEFVEFALERGLVVRGYGSDGCRITIAEEAANSRLIDVVKEWGTRQAETYATVG</sequence>
<dbReference type="InterPro" id="IPR024892">
    <property type="entry name" value="ArAT"/>
</dbReference>
<dbReference type="InterPro" id="IPR015424">
    <property type="entry name" value="PyrdxlP-dep_Trfase"/>
</dbReference>
<dbReference type="PANTHER" id="PTHR43643:SF3">
    <property type="entry name" value="HISTIDINOL-PHOSPHATE AMINOTRANSFERASE"/>
    <property type="match status" value="1"/>
</dbReference>
<comment type="similarity">
    <text evidence="6">Belongs to the class-II pyridoxal-phosphate-dependent aminotransferase family. Histidinol-phosphate aminotransferase subfamily.</text>
</comment>
<keyword evidence="5 6" id="KW-0663">Pyridoxal phosphate</keyword>
<keyword evidence="9" id="KW-1185">Reference proteome</keyword>
<evidence type="ECO:0000256" key="4">
    <source>
        <dbReference type="ARBA" id="ARBA00022679"/>
    </source>
</evidence>
<dbReference type="HAMAP" id="MF_01023">
    <property type="entry name" value="HisC_aminotrans_2"/>
    <property type="match status" value="1"/>
</dbReference>
<evidence type="ECO:0000313" key="9">
    <source>
        <dbReference type="Proteomes" id="UP000815698"/>
    </source>
</evidence>
<evidence type="ECO:0000256" key="6">
    <source>
        <dbReference type="HAMAP-Rule" id="MF_01023"/>
    </source>
</evidence>
<evidence type="ECO:0000256" key="3">
    <source>
        <dbReference type="ARBA" id="ARBA00022576"/>
    </source>
</evidence>
<dbReference type="SUPFAM" id="SSF53383">
    <property type="entry name" value="PLP-dependent transferases"/>
    <property type="match status" value="1"/>
</dbReference>
<reference evidence="8 9" key="1">
    <citation type="journal article" date="2016" name="Int. J. Syst. Evol. Microbiol.">
        <title>Dermabacter jinjuensis sp. nov., a novel species of the genus Dermabacter isolated from a clinical specimen.</title>
        <authorList>
            <person name="Park Y.K."/>
            <person name="Lee K.M."/>
            <person name="Lee W.K."/>
            <person name="Cho M.J."/>
            <person name="Lee H.S."/>
            <person name="Cho Y.G."/>
            <person name="Lee Y.C."/>
            <person name="Lee W.K."/>
            <person name="Seong W.K."/>
            <person name="Hwang K.J."/>
        </authorList>
    </citation>
    <scope>NUCLEOTIDE SEQUENCE [LARGE SCALE GENOMIC DNA]</scope>
    <source>
        <strain evidence="8 9">32T</strain>
    </source>
</reference>
<dbReference type="NCBIfam" id="TIGR01141">
    <property type="entry name" value="hisC"/>
    <property type="match status" value="1"/>
</dbReference>
<comment type="cofactor">
    <cofactor evidence="1 6">
        <name>pyridoxal 5'-phosphate</name>
        <dbReference type="ChEBI" id="CHEBI:597326"/>
    </cofactor>
</comment>
<keyword evidence="3 6" id="KW-0032">Aminotransferase</keyword>
<evidence type="ECO:0000256" key="1">
    <source>
        <dbReference type="ARBA" id="ARBA00001933"/>
    </source>
</evidence>
<dbReference type="InterPro" id="IPR004839">
    <property type="entry name" value="Aminotransferase_I/II_large"/>
</dbReference>
<comment type="subunit">
    <text evidence="2 6">Homodimer.</text>
</comment>
<proteinExistence type="inferred from homology"/>